<evidence type="ECO:0000313" key="3">
    <source>
        <dbReference type="Proteomes" id="UP000586305"/>
    </source>
</evidence>
<dbReference type="RefSeq" id="WP_171626414.1">
    <property type="nucleotide sequence ID" value="NZ_JABBPG010000004.1"/>
</dbReference>
<proteinExistence type="predicted"/>
<name>A0A849VDI2_9GAMM</name>
<keyword evidence="2" id="KW-0808">Transferase</keyword>
<dbReference type="Proteomes" id="UP000586305">
    <property type="component" value="Unassembled WGS sequence"/>
</dbReference>
<dbReference type="CDD" id="cd00570">
    <property type="entry name" value="GST_N_family"/>
    <property type="match status" value="1"/>
</dbReference>
<dbReference type="Gene3D" id="3.40.30.10">
    <property type="entry name" value="Glutaredoxin"/>
    <property type="match status" value="1"/>
</dbReference>
<dbReference type="PANTHER" id="PTHR43968">
    <property type="match status" value="1"/>
</dbReference>
<dbReference type="InterPro" id="IPR040079">
    <property type="entry name" value="Glutathione_S-Trfase"/>
</dbReference>
<accession>A0A849VDI2</accession>
<gene>
    <name evidence="2" type="ORF">HG263_12535</name>
</gene>
<dbReference type="Gene3D" id="1.20.1050.10">
    <property type="match status" value="1"/>
</dbReference>
<dbReference type="InterPro" id="IPR036249">
    <property type="entry name" value="Thioredoxin-like_sf"/>
</dbReference>
<dbReference type="GO" id="GO:0016740">
    <property type="term" value="F:transferase activity"/>
    <property type="evidence" value="ECO:0007669"/>
    <property type="project" value="UniProtKB-KW"/>
</dbReference>
<sequence length="238" mass="26435">MNKSHLLPPRIELFGYGICPYVMRVRYVLALLDLDHHYVELDIYKAKPAALLRYNPLGRVPTLVVDNDSICDSTVIALWLAQVYREYKLLPVDAWSQAKVMNDMAAIDFVHSKISTLMGAADQAAFTASLDALSESLQAILPVLNALNSNQVSLTHVWVMPLALLLKTLDQLFDGQLSDAIAAIRSLPNLQLAAQSPSAKFSALLPVDYAQQLSVMLSKRSRYYAELLDITMQKECAV</sequence>
<dbReference type="GO" id="GO:0005737">
    <property type="term" value="C:cytoplasm"/>
    <property type="evidence" value="ECO:0007669"/>
    <property type="project" value="TreeGrafter"/>
</dbReference>
<dbReference type="Pfam" id="PF13417">
    <property type="entry name" value="GST_N_3"/>
    <property type="match status" value="1"/>
</dbReference>
<keyword evidence="3" id="KW-1185">Reference proteome</keyword>
<dbReference type="SFLD" id="SFLDS00019">
    <property type="entry name" value="Glutathione_Transferase_(cytos"/>
    <property type="match status" value="1"/>
</dbReference>
<dbReference type="AlphaFoldDB" id="A0A849VDI2"/>
<evidence type="ECO:0000313" key="2">
    <source>
        <dbReference type="EMBL" id="NOU51356.1"/>
    </source>
</evidence>
<dbReference type="EMBL" id="JABBPG010000004">
    <property type="protein sequence ID" value="NOU51356.1"/>
    <property type="molecule type" value="Genomic_DNA"/>
</dbReference>
<comment type="caution">
    <text evidence="2">The sequence shown here is derived from an EMBL/GenBank/DDBJ whole genome shotgun (WGS) entry which is preliminary data.</text>
</comment>
<evidence type="ECO:0000259" key="1">
    <source>
        <dbReference type="PROSITE" id="PS50404"/>
    </source>
</evidence>
<dbReference type="InterPro" id="IPR004045">
    <property type="entry name" value="Glutathione_S-Trfase_N"/>
</dbReference>
<dbReference type="PANTHER" id="PTHR43968:SF6">
    <property type="entry name" value="GLUTATHIONE S-TRANSFERASE OMEGA"/>
    <property type="match status" value="1"/>
</dbReference>
<dbReference type="SUPFAM" id="SSF52833">
    <property type="entry name" value="Thioredoxin-like"/>
    <property type="match status" value="1"/>
</dbReference>
<organism evidence="2 3">
    <name type="scientific">Pseudoalteromonas caenipelagi</name>
    <dbReference type="NCBI Taxonomy" id="2726988"/>
    <lineage>
        <taxon>Bacteria</taxon>
        <taxon>Pseudomonadati</taxon>
        <taxon>Pseudomonadota</taxon>
        <taxon>Gammaproteobacteria</taxon>
        <taxon>Alteromonadales</taxon>
        <taxon>Pseudoalteromonadaceae</taxon>
        <taxon>Pseudoalteromonas</taxon>
    </lineage>
</organism>
<reference evidence="2 3" key="1">
    <citation type="submission" date="2020-04" db="EMBL/GenBank/DDBJ databases">
        <title>Pseudoalteromonas caenipelagi sp. nov., isolated from a tidal flat.</title>
        <authorList>
            <person name="Park S."/>
            <person name="Yoon J.-H."/>
        </authorList>
    </citation>
    <scope>NUCLEOTIDE SEQUENCE [LARGE SCALE GENOMIC DNA]</scope>
    <source>
        <strain evidence="2 3">JBTF-M23</strain>
    </source>
</reference>
<protein>
    <submittedName>
        <fullName evidence="2">Glutathione S-transferase family protein</fullName>
    </submittedName>
</protein>
<dbReference type="InterPro" id="IPR050983">
    <property type="entry name" value="GST_Omega/HSP26"/>
</dbReference>
<dbReference type="PROSITE" id="PS50404">
    <property type="entry name" value="GST_NTER"/>
    <property type="match status" value="1"/>
</dbReference>
<feature type="domain" description="GST N-terminal" evidence="1">
    <location>
        <begin position="9"/>
        <end position="88"/>
    </location>
</feature>